<name>A0A5J4TGC0_9EUKA</name>
<feature type="compositionally biased region" description="Basic and acidic residues" evidence="1">
    <location>
        <begin position="140"/>
        <end position="150"/>
    </location>
</feature>
<evidence type="ECO:0000313" key="3">
    <source>
        <dbReference type="Proteomes" id="UP000324800"/>
    </source>
</evidence>
<feature type="non-terminal residue" evidence="2">
    <location>
        <position position="1"/>
    </location>
</feature>
<reference evidence="2 3" key="1">
    <citation type="submission" date="2019-03" db="EMBL/GenBank/DDBJ databases">
        <title>Single cell metagenomics reveals metabolic interactions within the superorganism composed of flagellate Streblomastix strix and complex community of Bacteroidetes bacteria on its surface.</title>
        <authorList>
            <person name="Treitli S.C."/>
            <person name="Kolisko M."/>
            <person name="Husnik F."/>
            <person name="Keeling P."/>
            <person name="Hampl V."/>
        </authorList>
    </citation>
    <scope>NUCLEOTIDE SEQUENCE [LARGE SCALE GENOMIC DNA]</scope>
    <source>
        <strain evidence="2">ST1C</strain>
    </source>
</reference>
<gene>
    <name evidence="2" type="ORF">EZS28_046999</name>
</gene>
<accession>A0A5J4TGC0</accession>
<feature type="region of interest" description="Disordered" evidence="1">
    <location>
        <begin position="1"/>
        <end position="45"/>
    </location>
</feature>
<evidence type="ECO:0000256" key="1">
    <source>
        <dbReference type="SAM" id="MobiDB-lite"/>
    </source>
</evidence>
<proteinExistence type="predicted"/>
<protein>
    <submittedName>
        <fullName evidence="2">Uncharacterized protein</fullName>
    </submittedName>
</protein>
<dbReference type="EMBL" id="SNRW01031350">
    <property type="protein sequence ID" value="KAA6357474.1"/>
    <property type="molecule type" value="Genomic_DNA"/>
</dbReference>
<organism evidence="2 3">
    <name type="scientific">Streblomastix strix</name>
    <dbReference type="NCBI Taxonomy" id="222440"/>
    <lineage>
        <taxon>Eukaryota</taxon>
        <taxon>Metamonada</taxon>
        <taxon>Preaxostyla</taxon>
        <taxon>Oxymonadida</taxon>
        <taxon>Streblomastigidae</taxon>
        <taxon>Streblomastix</taxon>
    </lineage>
</organism>
<feature type="region of interest" description="Disordered" evidence="1">
    <location>
        <begin position="109"/>
        <end position="162"/>
    </location>
</feature>
<feature type="compositionally biased region" description="Low complexity" evidence="1">
    <location>
        <begin position="118"/>
        <end position="139"/>
    </location>
</feature>
<evidence type="ECO:0000313" key="2">
    <source>
        <dbReference type="EMBL" id="KAA6357474.1"/>
    </source>
</evidence>
<feature type="compositionally biased region" description="Polar residues" evidence="1">
    <location>
        <begin position="16"/>
        <end position="28"/>
    </location>
</feature>
<comment type="caution">
    <text evidence="2">The sequence shown here is derived from an EMBL/GenBank/DDBJ whole genome shotgun (WGS) entry which is preliminary data.</text>
</comment>
<dbReference type="Proteomes" id="UP000324800">
    <property type="component" value="Unassembled WGS sequence"/>
</dbReference>
<sequence>NEDNQIGGTQGEGEDQNQQSDEVSQNVSSKKKATKANADMTEDELDEPIMFFDGPCVIDYNVGQRRALKKSAPSAVGMLKAGGAGALMYKSPTYLDYIGPSTKRLIEEEAERKLTGDAQLGSGQNGSNQSASQQKSEQSAAKEDPLSDKHPHLKKSVNGLTFKEAPSQITQQLAQISEGMVGALQKRRKD</sequence>
<dbReference type="AlphaFoldDB" id="A0A5J4TGC0"/>